<dbReference type="InterPro" id="IPR007219">
    <property type="entry name" value="XnlR_reg_dom"/>
</dbReference>
<dbReference type="EMBL" id="KN832880">
    <property type="protein sequence ID" value="KIM98741.1"/>
    <property type="molecule type" value="Genomic_DNA"/>
</dbReference>
<dbReference type="PROSITE" id="PS50048">
    <property type="entry name" value="ZN2_CY6_FUNGAL_2"/>
    <property type="match status" value="1"/>
</dbReference>
<accession>A0A0C3H8P3</accession>
<dbReference type="GO" id="GO:0005634">
    <property type="term" value="C:nucleus"/>
    <property type="evidence" value="ECO:0007669"/>
    <property type="project" value="UniProtKB-SubCell"/>
</dbReference>
<keyword evidence="3" id="KW-0805">Transcription regulation</keyword>
<evidence type="ECO:0000313" key="8">
    <source>
        <dbReference type="EMBL" id="KIM98741.1"/>
    </source>
</evidence>
<evidence type="ECO:0000313" key="9">
    <source>
        <dbReference type="Proteomes" id="UP000054321"/>
    </source>
</evidence>
<evidence type="ECO:0000256" key="1">
    <source>
        <dbReference type="ARBA" id="ARBA00004123"/>
    </source>
</evidence>
<dbReference type="InterPro" id="IPR050815">
    <property type="entry name" value="TF_fung"/>
</dbReference>
<name>A0A0C3H8P3_OIDMZ</name>
<organism evidence="8 9">
    <name type="scientific">Oidiodendron maius (strain Zn)</name>
    <dbReference type="NCBI Taxonomy" id="913774"/>
    <lineage>
        <taxon>Eukaryota</taxon>
        <taxon>Fungi</taxon>
        <taxon>Dikarya</taxon>
        <taxon>Ascomycota</taxon>
        <taxon>Pezizomycotina</taxon>
        <taxon>Leotiomycetes</taxon>
        <taxon>Leotiomycetes incertae sedis</taxon>
        <taxon>Myxotrichaceae</taxon>
        <taxon>Oidiodendron</taxon>
    </lineage>
</organism>
<dbReference type="HOGENOM" id="CLU_023880_0_1_1"/>
<evidence type="ECO:0000256" key="2">
    <source>
        <dbReference type="ARBA" id="ARBA00022723"/>
    </source>
</evidence>
<dbReference type="GO" id="GO:0008270">
    <property type="term" value="F:zinc ion binding"/>
    <property type="evidence" value="ECO:0007669"/>
    <property type="project" value="InterPro"/>
</dbReference>
<dbReference type="Proteomes" id="UP000054321">
    <property type="component" value="Unassembled WGS sequence"/>
</dbReference>
<keyword evidence="9" id="KW-1185">Reference proteome</keyword>
<dbReference type="GO" id="GO:0006351">
    <property type="term" value="P:DNA-templated transcription"/>
    <property type="evidence" value="ECO:0007669"/>
    <property type="project" value="InterPro"/>
</dbReference>
<feature type="compositionally biased region" description="Basic and acidic residues" evidence="6">
    <location>
        <begin position="48"/>
        <end position="57"/>
    </location>
</feature>
<sequence>MEEEPGTARAVYVCLTCKARKGKCDKALPLCAFCAKNGRICEYPSGDSPDHTRHESRPQGSASGDRLTPRSEISLSAQPVTTLSGGQPAFPSVFFLDASIFQQAQLELPKAGVIVPSYVNELIGDTRRAEEAASYFFEHIHPWMPVISKRRFYRHLMNPLLQLREDTALLLLSIKLITWWPSSHSKTAHTALYLASKRYLAELQTAGIFSIQIVQASVLITLYELGHSIYPAAYFSIGVCGRYGAVLELDKDLNLHKSDGSTPWDELEERRRIWWAILILDRFINLGSPLRIRTTKDPSPEDVLPTDDTVWENSRDTPRKTYTVSSLSDMAMGRFARFAQATYLLGRVLNHLSDLRGDQALHAAESMQLNRTILALVNLSQCEGQIRNLEFCTQISTCYR</sequence>
<evidence type="ECO:0000259" key="7">
    <source>
        <dbReference type="PROSITE" id="PS50048"/>
    </source>
</evidence>
<evidence type="ECO:0000256" key="4">
    <source>
        <dbReference type="ARBA" id="ARBA00023163"/>
    </source>
</evidence>
<keyword evidence="2" id="KW-0479">Metal-binding</keyword>
<dbReference type="Pfam" id="PF04082">
    <property type="entry name" value="Fungal_trans"/>
    <property type="match status" value="1"/>
</dbReference>
<dbReference type="PANTHER" id="PTHR47338">
    <property type="entry name" value="ZN(II)2CYS6 TRANSCRIPTION FACTOR (EUROFUNG)-RELATED"/>
    <property type="match status" value="1"/>
</dbReference>
<dbReference type="PANTHER" id="PTHR47338:SF20">
    <property type="entry name" value="ZN(II)2CYS6 TRANSCRIPTION FACTOR (EUROFUNG)"/>
    <property type="match status" value="1"/>
</dbReference>
<dbReference type="InterPro" id="IPR036864">
    <property type="entry name" value="Zn2-C6_fun-type_DNA-bd_sf"/>
</dbReference>
<gene>
    <name evidence="8" type="ORF">OIDMADRAFT_167528</name>
</gene>
<dbReference type="GO" id="GO:0003677">
    <property type="term" value="F:DNA binding"/>
    <property type="evidence" value="ECO:0007669"/>
    <property type="project" value="InterPro"/>
</dbReference>
<dbReference type="OrthoDB" id="3862662at2759"/>
<feature type="domain" description="Zn(2)-C6 fungal-type" evidence="7">
    <location>
        <begin position="13"/>
        <end position="43"/>
    </location>
</feature>
<reference evidence="8 9" key="1">
    <citation type="submission" date="2014-04" db="EMBL/GenBank/DDBJ databases">
        <authorList>
            <consortium name="DOE Joint Genome Institute"/>
            <person name="Kuo A."/>
            <person name="Martino E."/>
            <person name="Perotto S."/>
            <person name="Kohler A."/>
            <person name="Nagy L.G."/>
            <person name="Floudas D."/>
            <person name="Copeland A."/>
            <person name="Barry K.W."/>
            <person name="Cichocki N."/>
            <person name="Veneault-Fourrey C."/>
            <person name="LaButti K."/>
            <person name="Lindquist E.A."/>
            <person name="Lipzen A."/>
            <person name="Lundell T."/>
            <person name="Morin E."/>
            <person name="Murat C."/>
            <person name="Sun H."/>
            <person name="Tunlid A."/>
            <person name="Henrissat B."/>
            <person name="Grigoriev I.V."/>
            <person name="Hibbett D.S."/>
            <person name="Martin F."/>
            <person name="Nordberg H.P."/>
            <person name="Cantor M.N."/>
            <person name="Hua S.X."/>
        </authorList>
    </citation>
    <scope>NUCLEOTIDE SEQUENCE [LARGE SCALE GENOMIC DNA]</scope>
    <source>
        <strain evidence="8 9">Zn</strain>
    </source>
</reference>
<dbReference type="CDD" id="cd00067">
    <property type="entry name" value="GAL4"/>
    <property type="match status" value="1"/>
</dbReference>
<evidence type="ECO:0000256" key="3">
    <source>
        <dbReference type="ARBA" id="ARBA00023015"/>
    </source>
</evidence>
<dbReference type="InParanoid" id="A0A0C3H8P3"/>
<dbReference type="SUPFAM" id="SSF57701">
    <property type="entry name" value="Zn2/Cys6 DNA-binding domain"/>
    <property type="match status" value="1"/>
</dbReference>
<proteinExistence type="predicted"/>
<dbReference type="AlphaFoldDB" id="A0A0C3H8P3"/>
<dbReference type="GO" id="GO:0000981">
    <property type="term" value="F:DNA-binding transcription factor activity, RNA polymerase II-specific"/>
    <property type="evidence" value="ECO:0007669"/>
    <property type="project" value="InterPro"/>
</dbReference>
<reference evidence="9" key="2">
    <citation type="submission" date="2015-01" db="EMBL/GenBank/DDBJ databases">
        <title>Evolutionary Origins and Diversification of the Mycorrhizal Mutualists.</title>
        <authorList>
            <consortium name="DOE Joint Genome Institute"/>
            <consortium name="Mycorrhizal Genomics Consortium"/>
            <person name="Kohler A."/>
            <person name="Kuo A."/>
            <person name="Nagy L.G."/>
            <person name="Floudas D."/>
            <person name="Copeland A."/>
            <person name="Barry K.W."/>
            <person name="Cichocki N."/>
            <person name="Veneault-Fourrey C."/>
            <person name="LaButti K."/>
            <person name="Lindquist E.A."/>
            <person name="Lipzen A."/>
            <person name="Lundell T."/>
            <person name="Morin E."/>
            <person name="Murat C."/>
            <person name="Riley R."/>
            <person name="Ohm R."/>
            <person name="Sun H."/>
            <person name="Tunlid A."/>
            <person name="Henrissat B."/>
            <person name="Grigoriev I.V."/>
            <person name="Hibbett D.S."/>
            <person name="Martin F."/>
        </authorList>
    </citation>
    <scope>NUCLEOTIDE SEQUENCE [LARGE SCALE GENOMIC DNA]</scope>
    <source>
        <strain evidence="9">Zn</strain>
    </source>
</reference>
<dbReference type="CDD" id="cd12148">
    <property type="entry name" value="fungal_TF_MHR"/>
    <property type="match status" value="1"/>
</dbReference>
<evidence type="ECO:0000256" key="5">
    <source>
        <dbReference type="ARBA" id="ARBA00023242"/>
    </source>
</evidence>
<dbReference type="PROSITE" id="PS00463">
    <property type="entry name" value="ZN2_CY6_FUNGAL_1"/>
    <property type="match status" value="1"/>
</dbReference>
<feature type="region of interest" description="Disordered" evidence="6">
    <location>
        <begin position="46"/>
        <end position="70"/>
    </location>
</feature>
<protein>
    <recommendedName>
        <fullName evidence="7">Zn(2)-C6 fungal-type domain-containing protein</fullName>
    </recommendedName>
</protein>
<dbReference type="Pfam" id="PF00172">
    <property type="entry name" value="Zn_clus"/>
    <property type="match status" value="1"/>
</dbReference>
<evidence type="ECO:0000256" key="6">
    <source>
        <dbReference type="SAM" id="MobiDB-lite"/>
    </source>
</evidence>
<keyword evidence="5" id="KW-0539">Nucleus</keyword>
<dbReference type="SMART" id="SM00066">
    <property type="entry name" value="GAL4"/>
    <property type="match status" value="1"/>
</dbReference>
<dbReference type="Gene3D" id="4.10.240.10">
    <property type="entry name" value="Zn(2)-C6 fungal-type DNA-binding domain"/>
    <property type="match status" value="1"/>
</dbReference>
<comment type="subcellular location">
    <subcellularLocation>
        <location evidence="1">Nucleus</location>
    </subcellularLocation>
</comment>
<keyword evidence="4" id="KW-0804">Transcription</keyword>
<dbReference type="InterPro" id="IPR001138">
    <property type="entry name" value="Zn2Cys6_DnaBD"/>
</dbReference>